<dbReference type="InterPro" id="IPR050336">
    <property type="entry name" value="Chromosome_partition/occlusion"/>
</dbReference>
<dbReference type="RefSeq" id="WP_381492649.1">
    <property type="nucleotide sequence ID" value="NZ_JBHTIK010000011.1"/>
</dbReference>
<gene>
    <name evidence="2" type="ORF">ACFQ00_15330</name>
</gene>
<dbReference type="Gene3D" id="1.10.10.2830">
    <property type="match status" value="1"/>
</dbReference>
<evidence type="ECO:0000259" key="1">
    <source>
        <dbReference type="SMART" id="SM00470"/>
    </source>
</evidence>
<feature type="domain" description="ParB-like N-terminal" evidence="1">
    <location>
        <begin position="4"/>
        <end position="104"/>
    </location>
</feature>
<organism evidence="2 3">
    <name type="scientific">Sphingosinicella xenopeptidilytica</name>
    <dbReference type="NCBI Taxonomy" id="364098"/>
    <lineage>
        <taxon>Bacteria</taxon>
        <taxon>Pseudomonadati</taxon>
        <taxon>Pseudomonadota</taxon>
        <taxon>Alphaproteobacteria</taxon>
        <taxon>Sphingomonadales</taxon>
        <taxon>Sphingosinicellaceae</taxon>
        <taxon>Sphingosinicella</taxon>
    </lineage>
</organism>
<dbReference type="EMBL" id="JBHTIK010000011">
    <property type="protein sequence ID" value="MFD0849705.1"/>
    <property type="molecule type" value="Genomic_DNA"/>
</dbReference>
<evidence type="ECO:0000313" key="3">
    <source>
        <dbReference type="Proteomes" id="UP001597124"/>
    </source>
</evidence>
<sequence length="574" mass="61718">MKLDFIPLASLSVSRANMRHGKRPPDVGDILPSVRARGVLVPVLVRAGGACGTFEIVAGRRRFHAALAVAAERPDDADAAMLPCAILDDSDDAAAVEASLIENLARLDPDEVAQWETFVRLTREGRTHADIAATFGLADSVVRRVLALGNLLPRLRSLYRQGDIDTATIRHLTLATKRQQQAWLALLDDTQSHAPTGERLKAWLLGGAAIPVEHALFDVEASGLAVTEDLFKNACLFADADAFWTAQNAAVAARADAYRAAEWHEVVTLGPDTPFQSWEHEKCAKRKSGRVYVDVRRTGEVVFHEGYITRREAKRLRDGETDAAPVAVPRPETSKPLRAYLDLHRHAAVRAVLTAHSGAALRLMLAHAVCGSTLWSVRREPQATPNEAVAESVETSAGETAFDSKRRAVLDVLGLDADCPSVVGAYGVRDLPALFLRLAELPDGVVLDILAVVIGETLAAGDPVIAALGLHLGIDMADWWQADDAFLGLVRDKSTLAALVAEVAGKTIADANHGAAGKVLRSILGDHLSGSNGRSRVTRWVPRWMRFPASRYAEAAPEHVAADAPNAETARLAA</sequence>
<dbReference type="PANTHER" id="PTHR33375:SF7">
    <property type="entry name" value="CHROMOSOME 2-PARTITIONING PROTEIN PARB-RELATED"/>
    <property type="match status" value="1"/>
</dbReference>
<dbReference type="InterPro" id="IPR036086">
    <property type="entry name" value="ParB/Sulfiredoxin_sf"/>
</dbReference>
<accession>A0ABW3C757</accession>
<dbReference type="Proteomes" id="UP001597124">
    <property type="component" value="Unassembled WGS sequence"/>
</dbReference>
<dbReference type="SUPFAM" id="SSF110849">
    <property type="entry name" value="ParB/Sulfiredoxin"/>
    <property type="match status" value="1"/>
</dbReference>
<dbReference type="Gene3D" id="3.90.1530.30">
    <property type="match status" value="1"/>
</dbReference>
<comment type="caution">
    <text evidence="2">The sequence shown here is derived from an EMBL/GenBank/DDBJ whole genome shotgun (WGS) entry which is preliminary data.</text>
</comment>
<dbReference type="PANTHER" id="PTHR33375">
    <property type="entry name" value="CHROMOSOME-PARTITIONING PROTEIN PARB-RELATED"/>
    <property type="match status" value="1"/>
</dbReference>
<name>A0ABW3C757_SPHXN</name>
<evidence type="ECO:0000313" key="2">
    <source>
        <dbReference type="EMBL" id="MFD0849705.1"/>
    </source>
</evidence>
<reference evidence="3" key="1">
    <citation type="journal article" date="2019" name="Int. J. Syst. Evol. Microbiol.">
        <title>The Global Catalogue of Microorganisms (GCM) 10K type strain sequencing project: providing services to taxonomists for standard genome sequencing and annotation.</title>
        <authorList>
            <consortium name="The Broad Institute Genomics Platform"/>
            <consortium name="The Broad Institute Genome Sequencing Center for Infectious Disease"/>
            <person name="Wu L."/>
            <person name="Ma J."/>
        </authorList>
    </citation>
    <scope>NUCLEOTIDE SEQUENCE [LARGE SCALE GENOMIC DNA]</scope>
    <source>
        <strain evidence="3">CCUG 52537</strain>
    </source>
</reference>
<proteinExistence type="predicted"/>
<keyword evidence="3" id="KW-1185">Reference proteome</keyword>
<dbReference type="SMART" id="SM00470">
    <property type="entry name" value="ParB"/>
    <property type="match status" value="1"/>
</dbReference>
<dbReference type="Pfam" id="PF02195">
    <property type="entry name" value="ParB_N"/>
    <property type="match status" value="1"/>
</dbReference>
<protein>
    <submittedName>
        <fullName evidence="2">ParB/RepB/Spo0J family partition protein</fullName>
    </submittedName>
</protein>
<dbReference type="InterPro" id="IPR003115">
    <property type="entry name" value="ParB_N"/>
</dbReference>
<dbReference type="SUPFAM" id="SSF109709">
    <property type="entry name" value="KorB DNA-binding domain-like"/>
    <property type="match status" value="1"/>
</dbReference>